<evidence type="ECO:0000313" key="4">
    <source>
        <dbReference type="Proteomes" id="UP001059822"/>
    </source>
</evidence>
<organism evidence="2 4">
    <name type="scientific">Neoehrlichia mikurensis</name>
    <dbReference type="NCBI Taxonomy" id="89586"/>
    <lineage>
        <taxon>Bacteria</taxon>
        <taxon>Pseudomonadati</taxon>
        <taxon>Pseudomonadota</taxon>
        <taxon>Alphaproteobacteria</taxon>
        <taxon>Rickettsiales</taxon>
        <taxon>Anaplasmataceae</taxon>
        <taxon>Candidatus Neoehrlichia</taxon>
    </lineage>
</organism>
<name>A0A9Q9BTX8_9RICK</name>
<dbReference type="AlphaFoldDB" id="A0A9Q9BTX8"/>
<sequence length="207" mass="23929">MLKRGSYVKLVTYSILLVLLLCIFCSVCYYNYNIKLSISDIKSEIQKINFEIVNLHKHETELNNNFTVWQEISNSNVYSMSHVNNLESLINTLCVKYKILSPQIIISSPILVSDNYKKQYIDVVRHNIVIRFTSITDENVFLFMHAVKYDIPGYIAVRSFELTKSKEITHDIIKHNLAGDFIPVVYGNVVFDLYSISGKSHDEHPKS</sequence>
<dbReference type="Proteomes" id="UP001059985">
    <property type="component" value="Chromosome"/>
</dbReference>
<dbReference type="RefSeq" id="WP_218194301.1">
    <property type="nucleotide sequence ID" value="NZ_CP054597.1"/>
</dbReference>
<protein>
    <submittedName>
        <fullName evidence="2">Uncharacterized protein</fullName>
    </submittedName>
</protein>
<proteinExistence type="predicted"/>
<reference evidence="2" key="1">
    <citation type="journal article" date="2022" name="Microorganisms">
        <title>Assembly and Comparison of Ca. Neoehrlichia mikurensis Genomes.</title>
        <authorList>
            <person name="Azagi T."/>
            <person name="Dirks R.P."/>
            <person name="Yebra-Pimentel E.S."/>
            <person name="Schaap P.J."/>
            <person name="Koehorst J.J."/>
            <person name="Esser H.J."/>
            <person name="Sprong H."/>
        </authorList>
    </citation>
    <scope>NUCLEOTIDE SEQUENCE</scope>
    <source>
        <strain evidence="3">18-2804</strain>
        <strain evidence="2">18-2837</strain>
    </source>
</reference>
<evidence type="ECO:0000313" key="2">
    <source>
        <dbReference type="EMBL" id="UTO55118.1"/>
    </source>
</evidence>
<evidence type="ECO:0000256" key="1">
    <source>
        <dbReference type="SAM" id="Phobius"/>
    </source>
</evidence>
<dbReference type="Proteomes" id="UP001059822">
    <property type="component" value="Chromosome"/>
</dbReference>
<feature type="transmembrane region" description="Helical" evidence="1">
    <location>
        <begin position="12"/>
        <end position="32"/>
    </location>
</feature>
<keyword evidence="1" id="KW-1133">Transmembrane helix</keyword>
<keyword evidence="1" id="KW-0812">Transmembrane</keyword>
<keyword evidence="1" id="KW-0472">Membrane</keyword>
<dbReference type="EMBL" id="CP089286">
    <property type="protein sequence ID" value="UTO55118.1"/>
    <property type="molecule type" value="Genomic_DNA"/>
</dbReference>
<evidence type="ECO:0000313" key="3">
    <source>
        <dbReference type="EMBL" id="UTO56038.1"/>
    </source>
</evidence>
<gene>
    <name evidence="3" type="ORF">LUA81_02795</name>
    <name evidence="2" type="ORF">LUA82_02815</name>
</gene>
<dbReference type="EMBL" id="CP089285">
    <property type="protein sequence ID" value="UTO56038.1"/>
    <property type="molecule type" value="Genomic_DNA"/>
</dbReference>
<evidence type="ECO:0000313" key="5">
    <source>
        <dbReference type="Proteomes" id="UP001059985"/>
    </source>
</evidence>
<keyword evidence="5" id="KW-1185">Reference proteome</keyword>
<accession>A0A9Q9BTX8</accession>